<dbReference type="InterPro" id="IPR050366">
    <property type="entry name" value="BP-dependent_transpt_permease"/>
</dbReference>
<feature type="transmembrane region" description="Helical" evidence="10">
    <location>
        <begin position="112"/>
        <end position="138"/>
    </location>
</feature>
<evidence type="ECO:0000256" key="1">
    <source>
        <dbReference type="ARBA" id="ARBA00004651"/>
    </source>
</evidence>
<protein>
    <submittedName>
        <fullName evidence="12">ABC transporter permease</fullName>
    </submittedName>
</protein>
<feature type="domain" description="ABC transmembrane type-1" evidence="11">
    <location>
        <begin position="62"/>
        <end position="251"/>
    </location>
</feature>
<name>A0ABS8G0Y9_9FIRM</name>
<dbReference type="SUPFAM" id="SSF161098">
    <property type="entry name" value="MetI-like"/>
    <property type="match status" value="1"/>
</dbReference>
<keyword evidence="7 10" id="KW-1133">Transmembrane helix</keyword>
<feature type="transmembrane region" description="Helical" evidence="10">
    <location>
        <begin position="199"/>
        <end position="219"/>
    </location>
</feature>
<dbReference type="EMBL" id="JAJEQX010000040">
    <property type="protein sequence ID" value="MCC2255911.1"/>
    <property type="molecule type" value="Genomic_DNA"/>
</dbReference>
<keyword evidence="4 10" id="KW-0812">Transmembrane</keyword>
<evidence type="ECO:0000256" key="5">
    <source>
        <dbReference type="ARBA" id="ARBA00022856"/>
    </source>
</evidence>
<proteinExistence type="inferred from homology"/>
<sequence length="266" mass="28483">MAAAGCAILALWIILAIAVPLFGPWSWSEQNAEIRNQTSSLAHWFGTDRFGRDLFARVWYGAGLSLFIGIVSALINGGIGVMYGAVCGYAGGKTDMLLMRAADIISSIPSMLYVILITLVMGAGAGSIILGLCVAGWISMARIVRGEIIRLKEADYACAARMEGIPPLRILVRHLLPNAAGPILVNLIFLVPQAVFTEAFLSFLGVGIAAPAASLGTIIQEARSQMILYPYQMIWPLLVLCVMILALNMIGTAVEEKTGGRRGWSE</sequence>
<feature type="transmembrane region" description="Helical" evidence="10">
    <location>
        <begin position="175"/>
        <end position="192"/>
    </location>
</feature>
<gene>
    <name evidence="12" type="ORF">LKD70_16085</name>
</gene>
<dbReference type="Gene3D" id="1.10.3720.10">
    <property type="entry name" value="MetI-like"/>
    <property type="match status" value="1"/>
</dbReference>
<evidence type="ECO:0000256" key="8">
    <source>
        <dbReference type="ARBA" id="ARBA00023136"/>
    </source>
</evidence>
<evidence type="ECO:0000259" key="11">
    <source>
        <dbReference type="PROSITE" id="PS50928"/>
    </source>
</evidence>
<evidence type="ECO:0000313" key="13">
    <source>
        <dbReference type="Proteomes" id="UP001198151"/>
    </source>
</evidence>
<keyword evidence="8 10" id="KW-0472">Membrane</keyword>
<dbReference type="PROSITE" id="PS50928">
    <property type="entry name" value="ABC_TM1"/>
    <property type="match status" value="1"/>
</dbReference>
<comment type="similarity">
    <text evidence="9">Belongs to the binding-protein-dependent transport system permease family. OppBC subfamily.</text>
</comment>
<evidence type="ECO:0000256" key="7">
    <source>
        <dbReference type="ARBA" id="ARBA00022989"/>
    </source>
</evidence>
<dbReference type="PANTHER" id="PTHR43386:SF24">
    <property type="entry name" value="OLIGOPEPTIDE TRANSPORT SYSTEM PERMEASE PROTEIN AMID"/>
    <property type="match status" value="1"/>
</dbReference>
<evidence type="ECO:0000313" key="12">
    <source>
        <dbReference type="EMBL" id="MCC2255911.1"/>
    </source>
</evidence>
<keyword evidence="5" id="KW-0571">Peptide transport</keyword>
<keyword evidence="3" id="KW-1003">Cell membrane</keyword>
<evidence type="ECO:0000256" key="9">
    <source>
        <dbReference type="ARBA" id="ARBA00024202"/>
    </source>
</evidence>
<dbReference type="Proteomes" id="UP001198151">
    <property type="component" value="Unassembled WGS sequence"/>
</dbReference>
<keyword evidence="13" id="KW-1185">Reference proteome</keyword>
<keyword evidence="2 10" id="KW-0813">Transport</keyword>
<feature type="transmembrane region" description="Helical" evidence="10">
    <location>
        <begin position="58"/>
        <end position="91"/>
    </location>
</feature>
<comment type="caution">
    <text evidence="12">The sequence shown here is derived from an EMBL/GenBank/DDBJ whole genome shotgun (WGS) entry which is preliminary data.</text>
</comment>
<evidence type="ECO:0000256" key="3">
    <source>
        <dbReference type="ARBA" id="ARBA00022475"/>
    </source>
</evidence>
<organism evidence="12 13">
    <name type="scientific">Ruminococcus turbiniformis</name>
    <dbReference type="NCBI Taxonomy" id="2881258"/>
    <lineage>
        <taxon>Bacteria</taxon>
        <taxon>Bacillati</taxon>
        <taxon>Bacillota</taxon>
        <taxon>Clostridia</taxon>
        <taxon>Eubacteriales</taxon>
        <taxon>Oscillospiraceae</taxon>
        <taxon>Ruminococcus</taxon>
    </lineage>
</organism>
<evidence type="ECO:0000256" key="10">
    <source>
        <dbReference type="RuleBase" id="RU363032"/>
    </source>
</evidence>
<dbReference type="InterPro" id="IPR000515">
    <property type="entry name" value="MetI-like"/>
</dbReference>
<keyword evidence="6" id="KW-0653">Protein transport</keyword>
<accession>A0ABS8G0Y9</accession>
<dbReference type="PANTHER" id="PTHR43386">
    <property type="entry name" value="OLIGOPEPTIDE TRANSPORT SYSTEM PERMEASE PROTEIN APPC"/>
    <property type="match status" value="1"/>
</dbReference>
<comment type="subcellular location">
    <subcellularLocation>
        <location evidence="1 10">Cell membrane</location>
        <topology evidence="1 10">Multi-pass membrane protein</topology>
    </subcellularLocation>
</comment>
<evidence type="ECO:0000256" key="6">
    <source>
        <dbReference type="ARBA" id="ARBA00022927"/>
    </source>
</evidence>
<dbReference type="CDD" id="cd06261">
    <property type="entry name" value="TM_PBP2"/>
    <property type="match status" value="1"/>
</dbReference>
<evidence type="ECO:0000256" key="4">
    <source>
        <dbReference type="ARBA" id="ARBA00022692"/>
    </source>
</evidence>
<dbReference type="Pfam" id="PF00528">
    <property type="entry name" value="BPD_transp_1"/>
    <property type="match status" value="1"/>
</dbReference>
<feature type="transmembrane region" description="Helical" evidence="10">
    <location>
        <begin position="234"/>
        <end position="254"/>
    </location>
</feature>
<dbReference type="InterPro" id="IPR035906">
    <property type="entry name" value="MetI-like_sf"/>
</dbReference>
<reference evidence="12 13" key="1">
    <citation type="submission" date="2021-10" db="EMBL/GenBank/DDBJ databases">
        <title>Anaerobic single-cell dispensing facilitates the cultivation of human gut bacteria.</title>
        <authorList>
            <person name="Afrizal A."/>
        </authorList>
    </citation>
    <scope>NUCLEOTIDE SEQUENCE [LARGE SCALE GENOMIC DNA]</scope>
    <source>
        <strain evidence="12 13">CLA-AA-H200</strain>
    </source>
</reference>
<evidence type="ECO:0000256" key="2">
    <source>
        <dbReference type="ARBA" id="ARBA00022448"/>
    </source>
</evidence>